<dbReference type="eggNOG" id="ENOG5033PRX">
    <property type="taxonomic scope" value="Bacteria"/>
</dbReference>
<dbReference type="InParanoid" id="F0S261"/>
<name>F0S261_DESTD</name>
<evidence type="ECO:0000313" key="1">
    <source>
        <dbReference type="EMBL" id="ADY73004.1"/>
    </source>
</evidence>
<dbReference type="STRING" id="868864.Dester_0348"/>
<organism evidence="1 2">
    <name type="scientific">Desulfurobacterium thermolithotrophum (strain DSM 11699 / BSA)</name>
    <dbReference type="NCBI Taxonomy" id="868864"/>
    <lineage>
        <taxon>Bacteria</taxon>
        <taxon>Pseudomonadati</taxon>
        <taxon>Aquificota</taxon>
        <taxon>Aquificia</taxon>
        <taxon>Desulfurobacteriales</taxon>
        <taxon>Desulfurobacteriaceae</taxon>
        <taxon>Desulfurobacterium</taxon>
    </lineage>
</organism>
<accession>F0S261</accession>
<gene>
    <name evidence="1" type="ordered locus">Dester_0348</name>
</gene>
<reference evidence="2" key="2">
    <citation type="submission" date="2011-02" db="EMBL/GenBank/DDBJ databases">
        <title>The complete genome of Desulfurobacterium thermolithotrophum DSM 11699.</title>
        <authorList>
            <consortium name="US DOE Joint Genome Institute (JGI-PGF)"/>
            <person name="Lucas S."/>
            <person name="Copeland A."/>
            <person name="Lapidus A."/>
            <person name="Bruce D."/>
            <person name="Goodwin L."/>
            <person name="Pitluck S."/>
            <person name="Kyrpides N."/>
            <person name="Mavromatis K."/>
            <person name="Pagani I."/>
            <person name="Ivanova N."/>
            <person name="Mikhailova N."/>
            <person name="Daligault H."/>
            <person name="Detter J.C."/>
            <person name="Tapia R."/>
            <person name="Han C."/>
            <person name="Land M."/>
            <person name="Hauser L."/>
            <person name="Markowitz V."/>
            <person name="Cheng J.-F."/>
            <person name="Hugenholtz P."/>
            <person name="Woyke T."/>
            <person name="Wu D."/>
            <person name="Spring S."/>
            <person name="Brambilla E."/>
            <person name="Klenk H.-P."/>
            <person name="Eisen J.A."/>
        </authorList>
    </citation>
    <scope>NUCLEOTIDE SEQUENCE [LARGE SCALE GENOMIC DNA]</scope>
    <source>
        <strain evidence="2">DSM 11699 / BSA</strain>
    </source>
</reference>
<dbReference type="EMBL" id="CP002543">
    <property type="protein sequence ID" value="ADY73004.1"/>
    <property type="molecule type" value="Genomic_DNA"/>
</dbReference>
<protein>
    <submittedName>
        <fullName evidence="1">Uncharacterized protein</fullName>
    </submittedName>
</protein>
<proteinExistence type="predicted"/>
<sequence>MGIDKFALTLGLGIGIVTSQAIAAISVPGYEGELKTQVEFREDIKDRNSIPFDTYLKLDIRDLKGNSDLHFYGKLWKDLGYGTDWNADIYQLFIEVPFENKQSFLSIGRQFISEGFETYIADTVKYTHRLKNGLRYTFYLGKPRFFEPNTPDGDDFLAGFKFDYKGYFFGFEHLRNDGSVKKSSFVVGNYKYLSREISYYTRFEIDAAHGEFVDANLGFNYYPTRKLRINIETEYYDPSYTYDSFKLEDPIFSLFSSGRQLRFTQSSYYDITEKWQLFESYTFSDLQRSEKDNGHLAKAGFVRDTWFENGLRVYGALLYGNSWVGTLRGLEFGFTKWINSKLTFVGSADIARYDKITYGKHWANAFYLRGIYSTTEFSNLEFGLEDRTNEDFKRDMRVVLRYNYFFFGGKDRSKEEKK</sequence>
<dbReference type="OrthoDB" id="10589at2"/>
<dbReference type="KEGG" id="dte:Dester_0348"/>
<dbReference type="RefSeq" id="WP_013637962.1">
    <property type="nucleotide sequence ID" value="NC_015185.1"/>
</dbReference>
<dbReference type="Proteomes" id="UP000007102">
    <property type="component" value="Chromosome"/>
</dbReference>
<evidence type="ECO:0000313" key="2">
    <source>
        <dbReference type="Proteomes" id="UP000007102"/>
    </source>
</evidence>
<dbReference type="HOGENOM" id="CLU_656776_0_0_0"/>
<dbReference type="AlphaFoldDB" id="F0S261"/>
<keyword evidence="2" id="KW-1185">Reference proteome</keyword>
<reference evidence="1 2" key="1">
    <citation type="journal article" date="2011" name="Stand. Genomic Sci.">
        <title>Complete genome sequence of the thermophilic sulfur-reducer Desulfurobacterium thermolithotrophum type strain (BSA(T)) from a deep-sea hydrothermal vent.</title>
        <authorList>
            <person name="Goker M."/>
            <person name="Daligault H."/>
            <person name="Mwirichia R."/>
            <person name="Lapidus A."/>
            <person name="Lucas S."/>
            <person name="Deshpande S."/>
            <person name="Pagani I."/>
            <person name="Tapia R."/>
            <person name="Cheng J.F."/>
            <person name="Goodwin L."/>
            <person name="Pitluck S."/>
            <person name="Liolios K."/>
            <person name="Ivanova N."/>
            <person name="Mavromatis K."/>
            <person name="Mikhailova N."/>
            <person name="Pati A."/>
            <person name="Chen A."/>
            <person name="Palaniappan K."/>
            <person name="Han C."/>
            <person name="Land M."/>
            <person name="Hauser L."/>
            <person name="Pan C."/>
            <person name="Brambilla E.M."/>
            <person name="Rohde M."/>
            <person name="Spring S."/>
            <person name="Sikorski J."/>
            <person name="Wirth R."/>
            <person name="Detter J.C."/>
            <person name="Woyke T."/>
            <person name="Bristow J."/>
            <person name="Eisen J.A."/>
            <person name="Markowitz V."/>
            <person name="Hugenholtz P."/>
            <person name="Kyrpides N.C."/>
            <person name="Klenk H.P."/>
        </authorList>
    </citation>
    <scope>NUCLEOTIDE SEQUENCE [LARGE SCALE GENOMIC DNA]</scope>
    <source>
        <strain evidence="2">DSM 11699 / BSA</strain>
    </source>
</reference>
<dbReference type="TCDB" id="1.B.80.2.3">
    <property type="family name" value="the putative trans-outer membrane electron flow porin (tom-ef) family"/>
</dbReference>